<dbReference type="Gene3D" id="1.10.1760.20">
    <property type="match status" value="1"/>
</dbReference>
<keyword evidence="1" id="KW-0472">Membrane</keyword>
<dbReference type="EMBL" id="CP006682">
    <property type="protein sequence ID" value="AHB36239.1"/>
    <property type="molecule type" value="Genomic_DNA"/>
</dbReference>
<keyword evidence="1" id="KW-0812">Transmembrane</keyword>
<keyword evidence="3" id="KW-1185">Reference proteome</keyword>
<reference evidence="2 3" key="1">
    <citation type="journal article" date="2014" name="Genome Announc.">
        <title>Complete Genome Sequence of Spiroplasma apis B31T (ATCC 33834), a Bacterium Associated with May Disease of Honeybees (Apis mellifera).</title>
        <authorList>
            <person name="Ku C."/>
            <person name="Lo W.S."/>
            <person name="Chen L.L."/>
            <person name="Kuo C.H."/>
        </authorList>
    </citation>
    <scope>NUCLEOTIDE SEQUENCE [LARGE SCALE GENOMIC DNA]</scope>
    <source>
        <strain evidence="2">B31</strain>
    </source>
</reference>
<protein>
    <recommendedName>
        <fullName evidence="4">ECF transporter S component</fullName>
    </recommendedName>
</protein>
<evidence type="ECO:0008006" key="4">
    <source>
        <dbReference type="Google" id="ProtNLM"/>
    </source>
</evidence>
<evidence type="ECO:0000256" key="1">
    <source>
        <dbReference type="SAM" id="Phobius"/>
    </source>
</evidence>
<name>V5RI61_SPIAP</name>
<dbReference type="PATRIC" id="fig|1276258.3.peg.391"/>
<evidence type="ECO:0000313" key="3">
    <source>
        <dbReference type="Proteomes" id="UP000018550"/>
    </source>
</evidence>
<accession>V5RI61</accession>
<feature type="transmembrane region" description="Helical" evidence="1">
    <location>
        <begin position="86"/>
        <end position="104"/>
    </location>
</feature>
<dbReference type="Proteomes" id="UP000018550">
    <property type="component" value="Chromosome"/>
</dbReference>
<dbReference type="KEGG" id="sapi:SAPIS_v1c03930"/>
<dbReference type="HOGENOM" id="CLU_1229249_0_0_14"/>
<dbReference type="AlphaFoldDB" id="V5RI61"/>
<evidence type="ECO:0000313" key="2">
    <source>
        <dbReference type="EMBL" id="AHB36239.1"/>
    </source>
</evidence>
<proteinExistence type="predicted"/>
<dbReference type="RefSeq" id="WP_023789173.1">
    <property type="nucleotide sequence ID" value="NC_022998.1"/>
</dbReference>
<keyword evidence="1" id="KW-1133">Transmembrane helix</keyword>
<dbReference type="OrthoDB" id="388949at2"/>
<feature type="transmembrane region" description="Helical" evidence="1">
    <location>
        <begin position="156"/>
        <end position="177"/>
    </location>
</feature>
<feature type="transmembrane region" description="Helical" evidence="1">
    <location>
        <begin position="197"/>
        <end position="220"/>
    </location>
</feature>
<dbReference type="STRING" id="1276258.SAPIS_v1c03930"/>
<gene>
    <name evidence="2" type="ORF">SAPIS_v1c03930</name>
</gene>
<feature type="transmembrane region" description="Helical" evidence="1">
    <location>
        <begin position="52"/>
        <end position="74"/>
    </location>
</feature>
<feature type="transmembrane region" description="Helical" evidence="1">
    <location>
        <begin position="124"/>
        <end position="144"/>
    </location>
</feature>
<sequence length="233" mass="26639">MKNTDDINQEVDNQNVTVQDKISYDLDNIDLDYEISKLSKLNKRARVKSETLNIALVSLLLSISTAVSLINVIIPVPLTTINLGFVLKYFVIAISFQVVGVYWGMITGLLDGLLQFLIWGLSPLFRFTSSLGLMIWVLMFWLLFDKIFRIYYVESRIYKVMCSVCAGTIILFVQPFFSALLSLGRAAIEQDTLYGMFVFVNTWISLMVFDLFAIILFTLTTNRIQFIVSKFKT</sequence>
<organism evidence="2 3">
    <name type="scientific">Spiroplasma apis B31</name>
    <dbReference type="NCBI Taxonomy" id="1276258"/>
    <lineage>
        <taxon>Bacteria</taxon>
        <taxon>Bacillati</taxon>
        <taxon>Mycoplasmatota</taxon>
        <taxon>Mollicutes</taxon>
        <taxon>Entomoplasmatales</taxon>
        <taxon>Spiroplasmataceae</taxon>
        <taxon>Spiroplasma</taxon>
    </lineage>
</organism>